<dbReference type="AlphaFoldDB" id="A0A810MX00"/>
<feature type="compositionally biased region" description="Gly residues" evidence="1">
    <location>
        <begin position="71"/>
        <end position="88"/>
    </location>
</feature>
<evidence type="ECO:0000256" key="1">
    <source>
        <dbReference type="SAM" id="MobiDB-lite"/>
    </source>
</evidence>
<evidence type="ECO:0000313" key="2">
    <source>
        <dbReference type="EMBL" id="BCJ63868.1"/>
    </source>
</evidence>
<keyword evidence="3" id="KW-1185">Reference proteome</keyword>
<dbReference type="EMBL" id="AP023359">
    <property type="protein sequence ID" value="BCJ63868.1"/>
    <property type="molecule type" value="Genomic_DNA"/>
</dbReference>
<gene>
    <name evidence="2" type="ORF">Prubr_08890</name>
</gene>
<reference evidence="2" key="1">
    <citation type="submission" date="2020-08" db="EMBL/GenBank/DDBJ databases">
        <title>Whole genome shotgun sequence of Polymorphospora rubra NBRC 101157.</title>
        <authorList>
            <person name="Komaki H."/>
            <person name="Tamura T."/>
        </authorList>
    </citation>
    <scope>NUCLEOTIDE SEQUENCE</scope>
    <source>
        <strain evidence="2">NBRC 101157</strain>
    </source>
</reference>
<sequence>MLVVVGVTLRLTGFVPSTRLVRPLPPAPARSTAHPEGTRDHLLPSSPTRRTSNGGTTNDHHPPPATKGTGAAAGGNGPAGGGIRLSWS</sequence>
<evidence type="ECO:0000313" key="3">
    <source>
        <dbReference type="Proteomes" id="UP000680866"/>
    </source>
</evidence>
<proteinExistence type="predicted"/>
<feature type="region of interest" description="Disordered" evidence="1">
    <location>
        <begin position="18"/>
        <end position="88"/>
    </location>
</feature>
<name>A0A810MX00_9ACTN</name>
<organism evidence="2 3">
    <name type="scientific">Polymorphospora rubra</name>
    <dbReference type="NCBI Taxonomy" id="338584"/>
    <lineage>
        <taxon>Bacteria</taxon>
        <taxon>Bacillati</taxon>
        <taxon>Actinomycetota</taxon>
        <taxon>Actinomycetes</taxon>
        <taxon>Micromonosporales</taxon>
        <taxon>Micromonosporaceae</taxon>
        <taxon>Polymorphospora</taxon>
    </lineage>
</organism>
<dbReference type="KEGG" id="pry:Prubr_08890"/>
<accession>A0A810MX00</accession>
<dbReference type="Proteomes" id="UP000680866">
    <property type="component" value="Chromosome"/>
</dbReference>
<protein>
    <submittedName>
        <fullName evidence="2">Uncharacterized protein</fullName>
    </submittedName>
</protein>
<feature type="compositionally biased region" description="Polar residues" evidence="1">
    <location>
        <begin position="45"/>
        <end position="57"/>
    </location>
</feature>